<feature type="transmembrane region" description="Helical" evidence="1">
    <location>
        <begin position="114"/>
        <end position="132"/>
    </location>
</feature>
<feature type="transmembrane region" description="Helical" evidence="1">
    <location>
        <begin position="44"/>
        <end position="70"/>
    </location>
</feature>
<proteinExistence type="predicted"/>
<dbReference type="Proteomes" id="UP000198648">
    <property type="component" value="Unassembled WGS sequence"/>
</dbReference>
<evidence type="ECO:0000256" key="1">
    <source>
        <dbReference type="SAM" id="Phobius"/>
    </source>
</evidence>
<gene>
    <name evidence="2" type="ORF">SAMN05444005_10311</name>
</gene>
<dbReference type="AlphaFoldDB" id="A0A1H9BH42"/>
<feature type="transmembrane region" description="Helical" evidence="1">
    <location>
        <begin position="82"/>
        <end position="102"/>
    </location>
</feature>
<keyword evidence="3" id="KW-1185">Reference proteome</keyword>
<accession>A0A1H9BH42</accession>
<sequence>MKILKIVLKSLCAVLVYTFLYSLFSAFKIDFINFKIQKFDFNEFFSVGFLLGIYLIFSYFMVLVFLTILIIEKYKVQHKIHFLFLLSIIVTLFGLLTFVFDTNFSSNSISLNRFLYSCLSISIVVYLLFGIFKIKEKIEY</sequence>
<evidence type="ECO:0000313" key="3">
    <source>
        <dbReference type="Proteomes" id="UP000198648"/>
    </source>
</evidence>
<keyword evidence="1" id="KW-0812">Transmembrane</keyword>
<organism evidence="2 3">
    <name type="scientific">Flavobacterium urocaniciphilum</name>
    <dbReference type="NCBI Taxonomy" id="1299341"/>
    <lineage>
        <taxon>Bacteria</taxon>
        <taxon>Pseudomonadati</taxon>
        <taxon>Bacteroidota</taxon>
        <taxon>Flavobacteriia</taxon>
        <taxon>Flavobacteriales</taxon>
        <taxon>Flavobacteriaceae</taxon>
        <taxon>Flavobacterium</taxon>
    </lineage>
</organism>
<evidence type="ECO:0000313" key="2">
    <source>
        <dbReference type="EMBL" id="SEP88189.1"/>
    </source>
</evidence>
<keyword evidence="1" id="KW-1133">Transmembrane helix</keyword>
<keyword evidence="1" id="KW-0472">Membrane</keyword>
<protein>
    <submittedName>
        <fullName evidence="2">Uncharacterized protein</fullName>
    </submittedName>
</protein>
<name>A0A1H9BH42_9FLAO</name>
<reference evidence="2 3" key="1">
    <citation type="submission" date="2016-10" db="EMBL/GenBank/DDBJ databases">
        <authorList>
            <person name="de Groot N.N."/>
        </authorList>
    </citation>
    <scope>NUCLEOTIDE SEQUENCE [LARGE SCALE GENOMIC DNA]</scope>
    <source>
        <strain evidence="2 3">DSM 27078</strain>
    </source>
</reference>
<feature type="transmembrane region" description="Helical" evidence="1">
    <location>
        <begin position="7"/>
        <end position="24"/>
    </location>
</feature>
<dbReference type="EMBL" id="FOEI01000003">
    <property type="protein sequence ID" value="SEP88189.1"/>
    <property type="molecule type" value="Genomic_DNA"/>
</dbReference>